<keyword evidence="3" id="KW-1185">Reference proteome</keyword>
<feature type="compositionally biased region" description="Pro residues" evidence="1">
    <location>
        <begin position="9"/>
        <end position="20"/>
    </location>
</feature>
<organism evidence="2 3">
    <name type="scientific">Streptomyces bambusae</name>
    <dbReference type="NCBI Taxonomy" id="1550616"/>
    <lineage>
        <taxon>Bacteria</taxon>
        <taxon>Bacillati</taxon>
        <taxon>Actinomycetota</taxon>
        <taxon>Actinomycetes</taxon>
        <taxon>Kitasatosporales</taxon>
        <taxon>Streptomycetaceae</taxon>
        <taxon>Streptomyces</taxon>
    </lineage>
</organism>
<sequence>MSQPQYGGPLPPPPPPPPQQPQRQRRSGGVVAVVVIAAMLGTGFIASKVFGEDESSSSSSSPSSSSSSSSSSGKAPGASASPSKNTSSSWQVGDCGGPDPDNRPDGYRALKCSDSGASFKALEIKEAGILPGSIQCPAGTDVMIRVSISYGSSKGGGIPTNTVCGRNLTGEHPGDAGAGGVQLVKGDCITDQAKEIPCAQAGKGSYKVLDLVKTKADCPSGTVEPMQLVISVGRPYDVICGGKV</sequence>
<dbReference type="RefSeq" id="WP_219666669.1">
    <property type="nucleotide sequence ID" value="NZ_WTFF01000058.1"/>
</dbReference>
<proteinExistence type="predicted"/>
<feature type="region of interest" description="Disordered" evidence="1">
    <location>
        <begin position="1"/>
        <end position="28"/>
    </location>
</feature>
<evidence type="ECO:0000313" key="3">
    <source>
        <dbReference type="Proteomes" id="UP000812013"/>
    </source>
</evidence>
<protein>
    <recommendedName>
        <fullName evidence="4">Serine/threonine protein kinase</fullName>
    </recommendedName>
</protein>
<gene>
    <name evidence="2" type="ORF">GPJ59_11275</name>
</gene>
<dbReference type="EMBL" id="WTFF01000058">
    <property type="protein sequence ID" value="MBW5482446.1"/>
    <property type="molecule type" value="Genomic_DNA"/>
</dbReference>
<name>A0ABS6Z4G0_9ACTN</name>
<feature type="region of interest" description="Disordered" evidence="1">
    <location>
        <begin position="51"/>
        <end position="109"/>
    </location>
</feature>
<evidence type="ECO:0000313" key="2">
    <source>
        <dbReference type="EMBL" id="MBW5482446.1"/>
    </source>
</evidence>
<reference evidence="2 3" key="1">
    <citation type="submission" date="2019-12" db="EMBL/GenBank/DDBJ databases">
        <title>Genome sequence of Streptomyces bambusae.</title>
        <authorList>
            <person name="Bansal K."/>
            <person name="Choksket S."/>
            <person name="Korpole S."/>
            <person name="Patil P.B."/>
        </authorList>
    </citation>
    <scope>NUCLEOTIDE SEQUENCE [LARGE SCALE GENOMIC DNA]</scope>
    <source>
        <strain evidence="2 3">SK60</strain>
    </source>
</reference>
<dbReference type="Proteomes" id="UP000812013">
    <property type="component" value="Unassembled WGS sequence"/>
</dbReference>
<evidence type="ECO:0000256" key="1">
    <source>
        <dbReference type="SAM" id="MobiDB-lite"/>
    </source>
</evidence>
<feature type="compositionally biased region" description="Low complexity" evidence="1">
    <location>
        <begin position="56"/>
        <end position="89"/>
    </location>
</feature>
<accession>A0ABS6Z4G0</accession>
<comment type="caution">
    <text evidence="2">The sequence shown here is derived from an EMBL/GenBank/DDBJ whole genome shotgun (WGS) entry which is preliminary data.</text>
</comment>
<evidence type="ECO:0008006" key="4">
    <source>
        <dbReference type="Google" id="ProtNLM"/>
    </source>
</evidence>